<name>A0ACC2KP30_PERAE</name>
<protein>
    <submittedName>
        <fullName evidence="1">Uncharacterized protein</fullName>
    </submittedName>
</protein>
<comment type="caution">
    <text evidence="1">The sequence shown here is derived from an EMBL/GenBank/DDBJ whole genome shotgun (WGS) entry which is preliminary data.</text>
</comment>
<proteinExistence type="predicted"/>
<organism evidence="1 2">
    <name type="scientific">Persea americana</name>
    <name type="common">Avocado</name>
    <dbReference type="NCBI Taxonomy" id="3435"/>
    <lineage>
        <taxon>Eukaryota</taxon>
        <taxon>Viridiplantae</taxon>
        <taxon>Streptophyta</taxon>
        <taxon>Embryophyta</taxon>
        <taxon>Tracheophyta</taxon>
        <taxon>Spermatophyta</taxon>
        <taxon>Magnoliopsida</taxon>
        <taxon>Magnoliidae</taxon>
        <taxon>Laurales</taxon>
        <taxon>Lauraceae</taxon>
        <taxon>Persea</taxon>
    </lineage>
</organism>
<evidence type="ECO:0000313" key="1">
    <source>
        <dbReference type="EMBL" id="KAJ8622780.1"/>
    </source>
</evidence>
<dbReference type="Proteomes" id="UP001234297">
    <property type="component" value="Chromosome 10"/>
</dbReference>
<reference evidence="1 2" key="1">
    <citation type="journal article" date="2022" name="Hortic Res">
        <title>A haplotype resolved chromosomal level avocado genome allows analysis of novel avocado genes.</title>
        <authorList>
            <person name="Nath O."/>
            <person name="Fletcher S.J."/>
            <person name="Hayward A."/>
            <person name="Shaw L.M."/>
            <person name="Masouleh A.K."/>
            <person name="Furtado A."/>
            <person name="Henry R.J."/>
            <person name="Mitter N."/>
        </authorList>
    </citation>
    <scope>NUCLEOTIDE SEQUENCE [LARGE SCALE GENOMIC DNA]</scope>
    <source>
        <strain evidence="2">cv. Hass</strain>
    </source>
</reference>
<dbReference type="EMBL" id="CM056818">
    <property type="protein sequence ID" value="KAJ8622780.1"/>
    <property type="molecule type" value="Genomic_DNA"/>
</dbReference>
<keyword evidence="2" id="KW-1185">Reference proteome</keyword>
<gene>
    <name evidence="1" type="ORF">MRB53_031309</name>
</gene>
<accession>A0ACC2KP30</accession>
<sequence length="85" mass="9756">MISTEESTQLRPGFCSTRGCAAGICILFSLEMHDEHDLQNQNHFRVSATLQNRLIMGLIYWERCSQKYYSCRAVGGEGQTWYTSE</sequence>
<evidence type="ECO:0000313" key="2">
    <source>
        <dbReference type="Proteomes" id="UP001234297"/>
    </source>
</evidence>